<dbReference type="FunFam" id="3.40.50.1820:FF:000089">
    <property type="entry name" value="Alpha/beta hydrolase"/>
    <property type="match status" value="1"/>
</dbReference>
<accession>G3CRD6</accession>
<reference evidence="4" key="1">
    <citation type="journal article" date="2011" name="FEMS Microbiol. Ecol.">
        <title>Identification of novel lipolytic genes and gene families by screening of metagenomic libraries derived from soil samples of the German Biodiversity Exploratories.</title>
        <authorList>
            <person name="Nacke H."/>
            <person name="Will C."/>
            <person name="Herzog S."/>
            <person name="Nowka B."/>
            <person name="Engelhaupt M."/>
            <person name="Daniel R."/>
        </authorList>
    </citation>
    <scope>NUCLEOTIDE SEQUENCE</scope>
</reference>
<dbReference type="PROSITE" id="PS01173">
    <property type="entry name" value="LIPASE_GDXG_HIS"/>
    <property type="match status" value="1"/>
</dbReference>
<dbReference type="Pfam" id="PF07859">
    <property type="entry name" value="Abhydrolase_3"/>
    <property type="match status" value="1"/>
</dbReference>
<sequence length="314" mass="33972">MLHPQARALLDLIASRGLPAMQDLPPVEARAFYRERRAITQPEPPPVAEISELSAEGPHGAIPLRLYRPTRRSDDPSPTPVLVYFHGGGWTIGDLDTHDVLCRQLANASGCALVAVDYRMGPEHRFPAAVDDSLAATRWVRRHAEEFGLDASRLAVGGDSAGGNLAAVVAVLARDGGDLPIAYQLLIYPATDMRCGHASHVANGHGYLLERPTIEYFRSNYLDDPACYLDWRASPLLHADLAKLPPALVLTAGFDPLRDEGLAYANALVAAGNRASYLCFERQIHGFITMGKVLDEANTAVALCAAELARALRP</sequence>
<dbReference type="GO" id="GO:0016787">
    <property type="term" value="F:hydrolase activity"/>
    <property type="evidence" value="ECO:0007669"/>
    <property type="project" value="UniProtKB-KW"/>
</dbReference>
<protein>
    <recommendedName>
        <fullName evidence="3">Alpha/beta hydrolase fold-3 domain-containing protein</fullName>
    </recommendedName>
</protein>
<evidence type="ECO:0000256" key="2">
    <source>
        <dbReference type="ARBA" id="ARBA00022801"/>
    </source>
</evidence>
<evidence type="ECO:0000256" key="1">
    <source>
        <dbReference type="ARBA" id="ARBA00010515"/>
    </source>
</evidence>
<keyword evidence="2" id="KW-0378">Hydrolase</keyword>
<dbReference type="EMBL" id="HQ156910">
    <property type="protein sequence ID" value="AEM45119.1"/>
    <property type="molecule type" value="Genomic_DNA"/>
</dbReference>
<dbReference type="PANTHER" id="PTHR48081:SF8">
    <property type="entry name" value="ALPHA_BETA HYDROLASE FOLD-3 DOMAIN-CONTAINING PROTEIN-RELATED"/>
    <property type="match status" value="1"/>
</dbReference>
<comment type="similarity">
    <text evidence="1">Belongs to the 'GDXG' lipolytic enzyme family.</text>
</comment>
<dbReference type="InterPro" id="IPR002168">
    <property type="entry name" value="Lipase_GDXG_HIS_AS"/>
</dbReference>
<dbReference type="Gene3D" id="3.40.50.1820">
    <property type="entry name" value="alpha/beta hydrolase"/>
    <property type="match status" value="1"/>
</dbReference>
<name>G3CRD6_9ZZZZ</name>
<organism evidence="4">
    <name type="scientific">uncultured organism</name>
    <dbReference type="NCBI Taxonomy" id="155900"/>
    <lineage>
        <taxon>unclassified sequences</taxon>
        <taxon>environmental samples</taxon>
    </lineage>
</organism>
<dbReference type="InterPro" id="IPR013094">
    <property type="entry name" value="AB_hydrolase_3"/>
</dbReference>
<dbReference type="InterPro" id="IPR050300">
    <property type="entry name" value="GDXG_lipolytic_enzyme"/>
</dbReference>
<feature type="domain" description="Alpha/beta hydrolase fold-3" evidence="3">
    <location>
        <begin position="82"/>
        <end position="288"/>
    </location>
</feature>
<evidence type="ECO:0000259" key="3">
    <source>
        <dbReference type="Pfam" id="PF07859"/>
    </source>
</evidence>
<evidence type="ECO:0000313" key="4">
    <source>
        <dbReference type="EMBL" id="AEM45119.1"/>
    </source>
</evidence>
<proteinExistence type="inferred from homology"/>
<dbReference type="PANTHER" id="PTHR48081">
    <property type="entry name" value="AB HYDROLASE SUPERFAMILY PROTEIN C4A8.06C"/>
    <property type="match status" value="1"/>
</dbReference>
<dbReference type="SUPFAM" id="SSF53474">
    <property type="entry name" value="alpha/beta-Hydrolases"/>
    <property type="match status" value="1"/>
</dbReference>
<dbReference type="ESTHER" id="9zzzz-g3crd6">
    <property type="family name" value="Hormone-sensitive_lipase_like"/>
</dbReference>
<dbReference type="InterPro" id="IPR029058">
    <property type="entry name" value="AB_hydrolase_fold"/>
</dbReference>
<dbReference type="AlphaFoldDB" id="G3CRD6"/>